<sequence length="56" mass="6698">MSISQNPNSYYPYYSISFIDHYHHFLPSTSINTTTTISFLHTLFYHHFLSLIHLFT</sequence>
<name>A0A2P6RE86_ROSCH</name>
<dbReference type="Proteomes" id="UP000238479">
    <property type="component" value="Chromosome 3"/>
</dbReference>
<evidence type="ECO:0000313" key="1">
    <source>
        <dbReference type="EMBL" id="PRQ44714.1"/>
    </source>
</evidence>
<reference evidence="1 2" key="1">
    <citation type="journal article" date="2018" name="Nat. Genet.">
        <title>The Rosa genome provides new insights in the design of modern roses.</title>
        <authorList>
            <person name="Bendahmane M."/>
        </authorList>
    </citation>
    <scope>NUCLEOTIDE SEQUENCE [LARGE SCALE GENOMIC DNA]</scope>
    <source>
        <strain evidence="2">cv. Old Blush</strain>
    </source>
</reference>
<dbReference type="Gramene" id="PRQ44714">
    <property type="protein sequence ID" value="PRQ44714"/>
    <property type="gene ID" value="RchiOBHm_Chr3g0482261"/>
</dbReference>
<dbReference type="EMBL" id="PDCK01000041">
    <property type="protein sequence ID" value="PRQ44714.1"/>
    <property type="molecule type" value="Genomic_DNA"/>
</dbReference>
<keyword evidence="2" id="KW-1185">Reference proteome</keyword>
<proteinExistence type="predicted"/>
<organism evidence="1 2">
    <name type="scientific">Rosa chinensis</name>
    <name type="common">China rose</name>
    <dbReference type="NCBI Taxonomy" id="74649"/>
    <lineage>
        <taxon>Eukaryota</taxon>
        <taxon>Viridiplantae</taxon>
        <taxon>Streptophyta</taxon>
        <taxon>Embryophyta</taxon>
        <taxon>Tracheophyta</taxon>
        <taxon>Spermatophyta</taxon>
        <taxon>Magnoliopsida</taxon>
        <taxon>eudicotyledons</taxon>
        <taxon>Gunneridae</taxon>
        <taxon>Pentapetalae</taxon>
        <taxon>rosids</taxon>
        <taxon>fabids</taxon>
        <taxon>Rosales</taxon>
        <taxon>Rosaceae</taxon>
        <taxon>Rosoideae</taxon>
        <taxon>Rosoideae incertae sedis</taxon>
        <taxon>Rosa</taxon>
    </lineage>
</organism>
<evidence type="ECO:0000313" key="2">
    <source>
        <dbReference type="Proteomes" id="UP000238479"/>
    </source>
</evidence>
<gene>
    <name evidence="1" type="ORF">RchiOBHm_Chr3g0482261</name>
</gene>
<accession>A0A2P6RE86</accession>
<comment type="caution">
    <text evidence="1">The sequence shown here is derived from an EMBL/GenBank/DDBJ whole genome shotgun (WGS) entry which is preliminary data.</text>
</comment>
<protein>
    <submittedName>
        <fullName evidence="1">Uncharacterized protein</fullName>
    </submittedName>
</protein>
<dbReference type="AlphaFoldDB" id="A0A2P6RE86"/>